<sequence length="329" mass="37982">MYVAMMLAVEHSIPSASGILREILPLYGLEQLDLNCRLIKHGSNDTFLLYNDATKFIFRIYRHQWRTEHDVRNEIEYILHLHAKGLKVALPLPTLCGERLLHLQFPEGTRQAVMFSYASGLPLKGDEFADFGATCAKLHLASADFSSAHSRFPLDAEHLLVEPLHYIRPFLTERPDDWQWLQRIAQEFRDRLASPEHAGLEWGMCHGDLHPGNMHSDGGELVFFDFDCGGPSWRAYDLAVYLSILANDGGDEKSIQPWRTFITGYQTVKPLRDIDLKAIPLFVVVRQIWLMGYHTHGSRTWGSDWLHDDYFDEHISFLKRWIEEHELLG</sequence>
<name>A0ABW4JHM2_9BACL</name>
<keyword evidence="4" id="KW-1185">Reference proteome</keyword>
<organism evidence="3 4">
    <name type="scientific">Alicyclobacillus fodiniaquatilis</name>
    <dbReference type="NCBI Taxonomy" id="1661150"/>
    <lineage>
        <taxon>Bacteria</taxon>
        <taxon>Bacillati</taxon>
        <taxon>Bacillota</taxon>
        <taxon>Bacilli</taxon>
        <taxon>Bacillales</taxon>
        <taxon>Alicyclobacillaceae</taxon>
        <taxon>Alicyclobacillus</taxon>
    </lineage>
</organism>
<dbReference type="Gene3D" id="3.90.1200.10">
    <property type="match status" value="1"/>
</dbReference>
<dbReference type="Gene3D" id="3.30.200.20">
    <property type="entry name" value="Phosphorylase Kinase, domain 1"/>
    <property type="match status" value="1"/>
</dbReference>
<dbReference type="InterPro" id="IPR011009">
    <property type="entry name" value="Kinase-like_dom_sf"/>
</dbReference>
<accession>A0ABW4JHM2</accession>
<evidence type="ECO:0000313" key="4">
    <source>
        <dbReference type="Proteomes" id="UP001597079"/>
    </source>
</evidence>
<dbReference type="PANTHER" id="PTHR21064:SF6">
    <property type="entry name" value="AMINOGLYCOSIDE PHOSPHOTRANSFERASE DOMAIN-CONTAINING PROTEIN"/>
    <property type="match status" value="1"/>
</dbReference>
<dbReference type="Pfam" id="PF01636">
    <property type="entry name" value="APH"/>
    <property type="match status" value="1"/>
</dbReference>
<evidence type="ECO:0000313" key="3">
    <source>
        <dbReference type="EMBL" id="MFD1675225.1"/>
    </source>
</evidence>
<reference evidence="4" key="1">
    <citation type="journal article" date="2019" name="Int. J. Syst. Evol. Microbiol.">
        <title>The Global Catalogue of Microorganisms (GCM) 10K type strain sequencing project: providing services to taxonomists for standard genome sequencing and annotation.</title>
        <authorList>
            <consortium name="The Broad Institute Genomics Platform"/>
            <consortium name="The Broad Institute Genome Sequencing Center for Infectious Disease"/>
            <person name="Wu L."/>
            <person name="Ma J."/>
        </authorList>
    </citation>
    <scope>NUCLEOTIDE SEQUENCE [LARGE SCALE GENOMIC DNA]</scope>
    <source>
        <strain evidence="4">CGMCC 1.12286</strain>
    </source>
</reference>
<evidence type="ECO:0000256" key="1">
    <source>
        <dbReference type="ARBA" id="ARBA00038240"/>
    </source>
</evidence>
<dbReference type="RefSeq" id="WP_377943099.1">
    <property type="nucleotide sequence ID" value="NZ_JBHUCX010000028.1"/>
</dbReference>
<dbReference type="InterPro" id="IPR050249">
    <property type="entry name" value="Pseudomonas-type_ThrB"/>
</dbReference>
<dbReference type="EMBL" id="JBHUCX010000028">
    <property type="protein sequence ID" value="MFD1675225.1"/>
    <property type="molecule type" value="Genomic_DNA"/>
</dbReference>
<evidence type="ECO:0000259" key="2">
    <source>
        <dbReference type="Pfam" id="PF01636"/>
    </source>
</evidence>
<gene>
    <name evidence="3" type="ORF">ACFSB2_11020</name>
</gene>
<protein>
    <submittedName>
        <fullName evidence="3">Phosphotransferase enzyme family protein</fullName>
    </submittedName>
</protein>
<dbReference type="SUPFAM" id="SSF56112">
    <property type="entry name" value="Protein kinase-like (PK-like)"/>
    <property type="match status" value="1"/>
</dbReference>
<proteinExistence type="inferred from homology"/>
<dbReference type="Proteomes" id="UP001597079">
    <property type="component" value="Unassembled WGS sequence"/>
</dbReference>
<dbReference type="InterPro" id="IPR002575">
    <property type="entry name" value="Aminoglycoside_PTrfase"/>
</dbReference>
<feature type="domain" description="Aminoglycoside phosphotransferase" evidence="2">
    <location>
        <begin position="42"/>
        <end position="265"/>
    </location>
</feature>
<comment type="similarity">
    <text evidence="1">Belongs to the pseudomonas-type ThrB family.</text>
</comment>
<comment type="caution">
    <text evidence="3">The sequence shown here is derived from an EMBL/GenBank/DDBJ whole genome shotgun (WGS) entry which is preliminary data.</text>
</comment>
<dbReference type="PANTHER" id="PTHR21064">
    <property type="entry name" value="AMINOGLYCOSIDE PHOSPHOTRANSFERASE DOMAIN-CONTAINING PROTEIN-RELATED"/>
    <property type="match status" value="1"/>
</dbReference>